<evidence type="ECO:0000256" key="2">
    <source>
        <dbReference type="ARBA" id="ARBA00022527"/>
    </source>
</evidence>
<dbReference type="GO" id="GO:0035556">
    <property type="term" value="P:intracellular signal transduction"/>
    <property type="evidence" value="ECO:0007669"/>
    <property type="project" value="TreeGrafter"/>
</dbReference>
<dbReference type="Gene3D" id="1.10.510.10">
    <property type="entry name" value="Transferase(Phosphotransferase) domain 1"/>
    <property type="match status" value="1"/>
</dbReference>
<dbReference type="Gene3D" id="3.30.200.20">
    <property type="entry name" value="Phosphorylase Kinase, domain 1"/>
    <property type="match status" value="1"/>
</dbReference>
<accession>A0A1Y1UHX6</accession>
<proteinExistence type="predicted"/>
<evidence type="ECO:0000256" key="3">
    <source>
        <dbReference type="ARBA" id="ARBA00022679"/>
    </source>
</evidence>
<dbReference type="SMART" id="SM01331">
    <property type="entry name" value="DUF3635"/>
    <property type="match status" value="1"/>
</dbReference>
<evidence type="ECO:0000313" key="11">
    <source>
        <dbReference type="EMBL" id="ORX37137.1"/>
    </source>
</evidence>
<comment type="catalytic activity">
    <reaction evidence="8">
        <text>L-seryl-[protein] + ATP = O-phospho-L-seryl-[protein] + ADP + H(+)</text>
        <dbReference type="Rhea" id="RHEA:17989"/>
        <dbReference type="Rhea" id="RHEA-COMP:9863"/>
        <dbReference type="Rhea" id="RHEA-COMP:11604"/>
        <dbReference type="ChEBI" id="CHEBI:15378"/>
        <dbReference type="ChEBI" id="CHEBI:29999"/>
        <dbReference type="ChEBI" id="CHEBI:30616"/>
        <dbReference type="ChEBI" id="CHEBI:83421"/>
        <dbReference type="ChEBI" id="CHEBI:456216"/>
        <dbReference type="EC" id="2.7.11.1"/>
    </reaction>
</comment>
<dbReference type="GeneID" id="33557560"/>
<feature type="domain" description="Protein kinase" evidence="10">
    <location>
        <begin position="243"/>
        <end position="610"/>
    </location>
</feature>
<dbReference type="GO" id="GO:0005634">
    <property type="term" value="C:nucleus"/>
    <property type="evidence" value="ECO:0007669"/>
    <property type="project" value="TreeGrafter"/>
</dbReference>
<dbReference type="EMBL" id="NBSH01000006">
    <property type="protein sequence ID" value="ORX37137.1"/>
    <property type="molecule type" value="Genomic_DNA"/>
</dbReference>
<dbReference type="PANTHER" id="PTHR24419">
    <property type="entry name" value="INTERLEUKIN-1 RECEPTOR-ASSOCIATED KINASE"/>
    <property type="match status" value="1"/>
</dbReference>
<dbReference type="SUPFAM" id="SSF56112">
    <property type="entry name" value="Protein kinase-like (PK-like)"/>
    <property type="match status" value="1"/>
</dbReference>
<dbReference type="PROSITE" id="PS50011">
    <property type="entry name" value="PROTEIN_KINASE_DOM"/>
    <property type="match status" value="1"/>
</dbReference>
<dbReference type="InterPro" id="IPR011009">
    <property type="entry name" value="Kinase-like_dom_sf"/>
</dbReference>
<evidence type="ECO:0000313" key="12">
    <source>
        <dbReference type="Proteomes" id="UP000193218"/>
    </source>
</evidence>
<dbReference type="Proteomes" id="UP000193218">
    <property type="component" value="Unassembled WGS sequence"/>
</dbReference>
<dbReference type="GO" id="GO:0000278">
    <property type="term" value="P:mitotic cell cycle"/>
    <property type="evidence" value="ECO:0007669"/>
    <property type="project" value="TreeGrafter"/>
</dbReference>
<evidence type="ECO:0000256" key="4">
    <source>
        <dbReference type="ARBA" id="ARBA00022741"/>
    </source>
</evidence>
<dbReference type="PANTHER" id="PTHR24419:SF18">
    <property type="entry name" value="SERINE_THREONINE-PROTEIN KINASE HASPIN"/>
    <property type="match status" value="1"/>
</dbReference>
<evidence type="ECO:0000256" key="9">
    <source>
        <dbReference type="SAM" id="MobiDB-lite"/>
    </source>
</evidence>
<keyword evidence="2" id="KW-0723">Serine/threonine-protein kinase</keyword>
<dbReference type="RefSeq" id="XP_021871175.1">
    <property type="nucleotide sequence ID" value="XM_022015751.1"/>
</dbReference>
<dbReference type="GO" id="GO:0072354">
    <property type="term" value="F:histone H3T3 kinase activity"/>
    <property type="evidence" value="ECO:0007669"/>
    <property type="project" value="TreeGrafter"/>
</dbReference>
<sequence>MPTVISGVKKVTTYGRKKTQVIAIHSDLETPPPKRSTNIPSPSPISPQPVAKASRRPLQSIDSQEIIKTQPNIPLLNVSPPAKPPRWNAKRAPQRPARLSTPPKSPIKAVSSSPESVVEIVRPVRVRRARRIITRSPSSSVSPAKLRALPVGTPPRSSKPLFEGVEIQTKKRVTSGSSLIAKFSQITIDLTESDESFTTAPETVERVPIEDLLSICTFSRVCPFSGFLSSTAFANLLTSAAAGSKVQKIGEATYSEVFGVRSGAQEVVVKIIPLEHEKTSAVSSAEKDLPDLSSVRDVLKEIETTKHLKGLAGGGFVDYRGAYVVRGVYPTDLLAEWDRFDAEIGSESIRPDAFLSNQRYAIIVLGNGGPDLEAFKFDKAHAWIQAAAVFWQVASALARAEKWAEFEHRDLHEGQVLITTVESIESQAVDYLHPPSTGIQATIIDFGLSRLSVPNKEPIWTAMPPEVYEGVGEQWDTYRAMRDKVTDWEAFNPSTNVLWLRYLLSYILHSKGLRKPRPKSMRPPPRAPLGPSRRVVSGPKTRTVSARHRPTEIPVSGKDATETACEMMLELEIALGCKVKKVKSKAERTDLPFESASALVTWAREHGWLR</sequence>
<dbReference type="AlphaFoldDB" id="A0A1Y1UHX6"/>
<feature type="region of interest" description="Disordered" evidence="9">
    <location>
        <begin position="22"/>
        <end position="111"/>
    </location>
</feature>
<name>A0A1Y1UHX6_9TREE</name>
<keyword evidence="12" id="KW-1185">Reference proteome</keyword>
<dbReference type="InParanoid" id="A0A1Y1UHX6"/>
<dbReference type="GO" id="GO:0005524">
    <property type="term" value="F:ATP binding"/>
    <property type="evidence" value="ECO:0007669"/>
    <property type="project" value="UniProtKB-KW"/>
</dbReference>
<dbReference type="GO" id="GO:0005737">
    <property type="term" value="C:cytoplasm"/>
    <property type="evidence" value="ECO:0007669"/>
    <property type="project" value="TreeGrafter"/>
</dbReference>
<evidence type="ECO:0000259" key="10">
    <source>
        <dbReference type="PROSITE" id="PS50011"/>
    </source>
</evidence>
<dbReference type="OrthoDB" id="5327538at2759"/>
<organism evidence="11 12">
    <name type="scientific">Kockovaella imperatae</name>
    <dbReference type="NCBI Taxonomy" id="4999"/>
    <lineage>
        <taxon>Eukaryota</taxon>
        <taxon>Fungi</taxon>
        <taxon>Dikarya</taxon>
        <taxon>Basidiomycota</taxon>
        <taxon>Agaricomycotina</taxon>
        <taxon>Tremellomycetes</taxon>
        <taxon>Tremellales</taxon>
        <taxon>Cuniculitremaceae</taxon>
        <taxon>Kockovaella</taxon>
    </lineage>
</organism>
<keyword evidence="4" id="KW-0547">Nucleotide-binding</keyword>
<evidence type="ECO:0000256" key="6">
    <source>
        <dbReference type="ARBA" id="ARBA00022840"/>
    </source>
</evidence>
<dbReference type="STRING" id="4999.A0A1Y1UHX6"/>
<gene>
    <name evidence="11" type="ORF">BD324DRAFT_624931</name>
</gene>
<dbReference type="InterPro" id="IPR024604">
    <property type="entry name" value="GSG2_C"/>
</dbReference>
<comment type="caution">
    <text evidence="11">The sequence shown here is derived from an EMBL/GenBank/DDBJ whole genome shotgun (WGS) entry which is preliminary data.</text>
</comment>
<dbReference type="EC" id="2.7.11.1" evidence="1"/>
<keyword evidence="3" id="KW-0808">Transferase</keyword>
<dbReference type="FunCoup" id="A0A1Y1UHX6">
    <property type="interactions" value="133"/>
</dbReference>
<comment type="catalytic activity">
    <reaction evidence="7">
        <text>L-threonyl-[protein] + ATP = O-phospho-L-threonyl-[protein] + ADP + H(+)</text>
        <dbReference type="Rhea" id="RHEA:46608"/>
        <dbReference type="Rhea" id="RHEA-COMP:11060"/>
        <dbReference type="Rhea" id="RHEA-COMP:11605"/>
        <dbReference type="ChEBI" id="CHEBI:15378"/>
        <dbReference type="ChEBI" id="CHEBI:30013"/>
        <dbReference type="ChEBI" id="CHEBI:30616"/>
        <dbReference type="ChEBI" id="CHEBI:61977"/>
        <dbReference type="ChEBI" id="CHEBI:456216"/>
        <dbReference type="EC" id="2.7.11.1"/>
    </reaction>
</comment>
<keyword evidence="6" id="KW-0067">ATP-binding</keyword>
<feature type="compositionally biased region" description="Polar residues" evidence="9">
    <location>
        <begin position="60"/>
        <end position="72"/>
    </location>
</feature>
<dbReference type="InterPro" id="IPR000719">
    <property type="entry name" value="Prot_kinase_dom"/>
</dbReference>
<feature type="region of interest" description="Disordered" evidence="9">
    <location>
        <begin position="514"/>
        <end position="558"/>
    </location>
</feature>
<evidence type="ECO:0000256" key="8">
    <source>
        <dbReference type="ARBA" id="ARBA00048679"/>
    </source>
</evidence>
<evidence type="ECO:0000256" key="1">
    <source>
        <dbReference type="ARBA" id="ARBA00012513"/>
    </source>
</evidence>
<evidence type="ECO:0000256" key="7">
    <source>
        <dbReference type="ARBA" id="ARBA00047899"/>
    </source>
</evidence>
<evidence type="ECO:0000256" key="5">
    <source>
        <dbReference type="ARBA" id="ARBA00022777"/>
    </source>
</evidence>
<reference evidence="11 12" key="1">
    <citation type="submission" date="2017-03" db="EMBL/GenBank/DDBJ databases">
        <title>Widespread Adenine N6-methylation of Active Genes in Fungi.</title>
        <authorList>
            <consortium name="DOE Joint Genome Institute"/>
            <person name="Mondo S.J."/>
            <person name="Dannebaum R.O."/>
            <person name="Kuo R.C."/>
            <person name="Louie K.B."/>
            <person name="Bewick A.J."/>
            <person name="Labutti K."/>
            <person name="Haridas S."/>
            <person name="Kuo A."/>
            <person name="Salamov A."/>
            <person name="Ahrendt S.R."/>
            <person name="Lau R."/>
            <person name="Bowen B.P."/>
            <person name="Lipzen A."/>
            <person name="Sullivan W."/>
            <person name="Andreopoulos W.B."/>
            <person name="Clum A."/>
            <person name="Lindquist E."/>
            <person name="Daum C."/>
            <person name="Northen T.R."/>
            <person name="Ramamoorthy G."/>
            <person name="Schmitz R.J."/>
            <person name="Gryganskyi A."/>
            <person name="Culley D."/>
            <person name="Magnuson J."/>
            <person name="James T.Y."/>
            <person name="O'Malley M.A."/>
            <person name="Stajich J.E."/>
            <person name="Spatafora J.W."/>
            <person name="Visel A."/>
            <person name="Grigoriev I.V."/>
        </authorList>
    </citation>
    <scope>NUCLEOTIDE SEQUENCE [LARGE SCALE GENOMIC DNA]</scope>
    <source>
        <strain evidence="11 12">NRRL Y-17943</strain>
    </source>
</reference>
<keyword evidence="5" id="KW-0418">Kinase</keyword>
<protein>
    <recommendedName>
        <fullName evidence="1">non-specific serine/threonine protein kinase</fullName>
        <ecNumber evidence="1">2.7.11.1</ecNumber>
    </recommendedName>
</protein>
<dbReference type="Pfam" id="PF12330">
    <property type="entry name" value="Haspin_kinase"/>
    <property type="match status" value="1"/>
</dbReference>